<gene>
    <name evidence="1" type="ORF">LCGC14_2626530</name>
</gene>
<name>A0A0F9A1M0_9ZZZZ</name>
<reference evidence="1" key="1">
    <citation type="journal article" date="2015" name="Nature">
        <title>Complex archaea that bridge the gap between prokaryotes and eukaryotes.</title>
        <authorList>
            <person name="Spang A."/>
            <person name="Saw J.H."/>
            <person name="Jorgensen S.L."/>
            <person name="Zaremba-Niedzwiedzka K."/>
            <person name="Martijn J."/>
            <person name="Lind A.E."/>
            <person name="van Eijk R."/>
            <person name="Schleper C."/>
            <person name="Guy L."/>
            <person name="Ettema T.J."/>
        </authorList>
    </citation>
    <scope>NUCLEOTIDE SEQUENCE</scope>
</reference>
<dbReference type="InterPro" id="IPR025455">
    <property type="entry name" value="DUF4276"/>
</dbReference>
<sequence length="208" mass="22880">MSKIQPIVEGHGEVEAVPVLLRRLRDEAQAFGLDVGRPIRRNRSDLVREDPLRTAVRLALLQPDCTAVLIMFDADDDCPRELAPVIQAWAADEAGSVPVAVVMPNREYEAWFLASVESIRGRCGIRPDAPAYGGPETPRDAKGELEESMQAGRTYSPTADQASLTAILELSTAYRQSRSFRRMTRAFGLLASGAGFELADWPPSAWEQ</sequence>
<accession>A0A0F9A1M0</accession>
<proteinExistence type="predicted"/>
<protein>
    <recommendedName>
        <fullName evidence="2">DUF4276 family protein</fullName>
    </recommendedName>
</protein>
<comment type="caution">
    <text evidence="1">The sequence shown here is derived from an EMBL/GenBank/DDBJ whole genome shotgun (WGS) entry which is preliminary data.</text>
</comment>
<organism evidence="1">
    <name type="scientific">marine sediment metagenome</name>
    <dbReference type="NCBI Taxonomy" id="412755"/>
    <lineage>
        <taxon>unclassified sequences</taxon>
        <taxon>metagenomes</taxon>
        <taxon>ecological metagenomes</taxon>
    </lineage>
</organism>
<evidence type="ECO:0000313" key="1">
    <source>
        <dbReference type="EMBL" id="KKL02397.1"/>
    </source>
</evidence>
<dbReference type="AlphaFoldDB" id="A0A0F9A1M0"/>
<evidence type="ECO:0008006" key="2">
    <source>
        <dbReference type="Google" id="ProtNLM"/>
    </source>
</evidence>
<dbReference type="EMBL" id="LAZR01044947">
    <property type="protein sequence ID" value="KKL02397.1"/>
    <property type="molecule type" value="Genomic_DNA"/>
</dbReference>
<dbReference type="Pfam" id="PF14103">
    <property type="entry name" value="DUF4276"/>
    <property type="match status" value="1"/>
</dbReference>